<keyword evidence="1" id="KW-0472">Membrane</keyword>
<gene>
    <name evidence="2" type="ORF">JIN87_21750</name>
</gene>
<protein>
    <submittedName>
        <fullName evidence="2">Uncharacterized protein</fullName>
    </submittedName>
</protein>
<dbReference type="AlphaFoldDB" id="A0A934S1N6"/>
<evidence type="ECO:0000313" key="3">
    <source>
        <dbReference type="Proteomes" id="UP000617628"/>
    </source>
</evidence>
<accession>A0A934S1N6</accession>
<proteinExistence type="predicted"/>
<keyword evidence="1" id="KW-0812">Transmembrane</keyword>
<dbReference type="EMBL" id="JAENIL010000050">
    <property type="protein sequence ID" value="MBK1879525.1"/>
    <property type="molecule type" value="Genomic_DNA"/>
</dbReference>
<keyword evidence="1" id="KW-1133">Transmembrane helix</keyword>
<comment type="caution">
    <text evidence="2">The sequence shown here is derived from an EMBL/GenBank/DDBJ whole genome shotgun (WGS) entry which is preliminary data.</text>
</comment>
<organism evidence="2 3">
    <name type="scientific">Pelagicoccus mobilis</name>
    <dbReference type="NCBI Taxonomy" id="415221"/>
    <lineage>
        <taxon>Bacteria</taxon>
        <taxon>Pseudomonadati</taxon>
        <taxon>Verrucomicrobiota</taxon>
        <taxon>Opitutia</taxon>
        <taxon>Puniceicoccales</taxon>
        <taxon>Pelagicoccaceae</taxon>
        <taxon>Pelagicoccus</taxon>
    </lineage>
</organism>
<dbReference type="RefSeq" id="WP_200357738.1">
    <property type="nucleotide sequence ID" value="NZ_JAENIL010000050.1"/>
</dbReference>
<dbReference type="Proteomes" id="UP000617628">
    <property type="component" value="Unassembled WGS sequence"/>
</dbReference>
<evidence type="ECO:0000256" key="1">
    <source>
        <dbReference type="SAM" id="Phobius"/>
    </source>
</evidence>
<name>A0A934S1N6_9BACT</name>
<keyword evidence="3" id="KW-1185">Reference proteome</keyword>
<evidence type="ECO:0000313" key="2">
    <source>
        <dbReference type="EMBL" id="MBK1879525.1"/>
    </source>
</evidence>
<sequence>MKLHSAFLENLPIAAQLSDEAESSDVGLAISGEVGFIILGTLLLAVGSYVLIAKLCRSLASSGSE</sequence>
<reference evidence="2" key="1">
    <citation type="submission" date="2021-01" db="EMBL/GenBank/DDBJ databases">
        <title>Modified the classification status of verrucomicrobia.</title>
        <authorList>
            <person name="Feng X."/>
        </authorList>
    </citation>
    <scope>NUCLEOTIDE SEQUENCE</scope>
    <source>
        <strain evidence="2">KCTC 13126</strain>
    </source>
</reference>
<feature type="transmembrane region" description="Helical" evidence="1">
    <location>
        <begin position="34"/>
        <end position="52"/>
    </location>
</feature>